<protein>
    <submittedName>
        <fullName evidence="2">NUDIX domain-containing protein</fullName>
    </submittedName>
</protein>
<dbReference type="EMBL" id="JBHTCJ010000021">
    <property type="protein sequence ID" value="MFC7344887.1"/>
    <property type="molecule type" value="Genomic_DNA"/>
</dbReference>
<evidence type="ECO:0000313" key="2">
    <source>
        <dbReference type="EMBL" id="MFC7344887.1"/>
    </source>
</evidence>
<comment type="caution">
    <text evidence="2">The sequence shown here is derived from an EMBL/GenBank/DDBJ whole genome shotgun (WGS) entry which is preliminary data.</text>
</comment>
<dbReference type="CDD" id="cd18873">
    <property type="entry name" value="NUDIX_NadM_like"/>
    <property type="match status" value="1"/>
</dbReference>
<organism evidence="2 3">
    <name type="scientific">Saccharopolyspora griseoalba</name>
    <dbReference type="NCBI Taxonomy" id="1431848"/>
    <lineage>
        <taxon>Bacteria</taxon>
        <taxon>Bacillati</taxon>
        <taxon>Actinomycetota</taxon>
        <taxon>Actinomycetes</taxon>
        <taxon>Pseudonocardiales</taxon>
        <taxon>Pseudonocardiaceae</taxon>
        <taxon>Saccharopolyspora</taxon>
    </lineage>
</organism>
<dbReference type="InterPro" id="IPR000086">
    <property type="entry name" value="NUDIX_hydrolase_dom"/>
</dbReference>
<sequence>MTTTTPDGETAQLTADVAVFHQDTDGVLWVLVIERGYAPYAGHLALPGGFLEPGEASIEAAYRELTEETSIGLRPLVESGRCSRLVKIGVYDTPGRDPRGRVSTTAYAVVVDEPMTPEAADDAAAASWKRVDDVLAGALAFDHAEILADAVEAIRPHLAGSDLAGDSDQVRELYRERAHLVAVLAAQFPARIAYNDPREPTLPVLYLDTTAGQVSYHLNPEDVALFGHVPVVDGDISSAVWDRHNKATALQRLRQLAQLETREANQ</sequence>
<gene>
    <name evidence="2" type="ORF">ACFQRI_26045</name>
</gene>
<evidence type="ECO:0000259" key="1">
    <source>
        <dbReference type="PROSITE" id="PS51462"/>
    </source>
</evidence>
<proteinExistence type="predicted"/>
<keyword evidence="3" id="KW-1185">Reference proteome</keyword>
<dbReference type="PANTHER" id="PTHR43736:SF4">
    <property type="entry name" value="SLR1690 PROTEIN"/>
    <property type="match status" value="1"/>
</dbReference>
<dbReference type="PANTHER" id="PTHR43736">
    <property type="entry name" value="ADP-RIBOSE PYROPHOSPHATASE"/>
    <property type="match status" value="1"/>
</dbReference>
<dbReference type="InterPro" id="IPR015797">
    <property type="entry name" value="NUDIX_hydrolase-like_dom_sf"/>
</dbReference>
<feature type="domain" description="Nudix hydrolase" evidence="1">
    <location>
        <begin position="10"/>
        <end position="155"/>
    </location>
</feature>
<name>A0ABW2LQP4_9PSEU</name>
<dbReference type="Gene3D" id="3.90.79.10">
    <property type="entry name" value="Nucleoside Triphosphate Pyrophosphohydrolase"/>
    <property type="match status" value="1"/>
</dbReference>
<dbReference type="Pfam" id="PF00293">
    <property type="entry name" value="NUDIX"/>
    <property type="match status" value="1"/>
</dbReference>
<reference evidence="3" key="1">
    <citation type="journal article" date="2019" name="Int. J. Syst. Evol. Microbiol.">
        <title>The Global Catalogue of Microorganisms (GCM) 10K type strain sequencing project: providing services to taxonomists for standard genome sequencing and annotation.</title>
        <authorList>
            <consortium name="The Broad Institute Genomics Platform"/>
            <consortium name="The Broad Institute Genome Sequencing Center for Infectious Disease"/>
            <person name="Wu L."/>
            <person name="Ma J."/>
        </authorList>
    </citation>
    <scope>NUCLEOTIDE SEQUENCE [LARGE SCALE GENOMIC DNA]</scope>
    <source>
        <strain evidence="3">WLHS5</strain>
    </source>
</reference>
<accession>A0ABW2LQP4</accession>
<dbReference type="PROSITE" id="PS51462">
    <property type="entry name" value="NUDIX"/>
    <property type="match status" value="1"/>
</dbReference>
<dbReference type="RefSeq" id="WP_380673116.1">
    <property type="nucleotide sequence ID" value="NZ_JBHTCJ010000021.1"/>
</dbReference>
<dbReference type="SUPFAM" id="SSF55811">
    <property type="entry name" value="Nudix"/>
    <property type="match status" value="1"/>
</dbReference>
<evidence type="ECO:0000313" key="3">
    <source>
        <dbReference type="Proteomes" id="UP001596504"/>
    </source>
</evidence>
<dbReference type="Proteomes" id="UP001596504">
    <property type="component" value="Unassembled WGS sequence"/>
</dbReference>